<dbReference type="PIRSF" id="PIRSF028099">
    <property type="entry name" value="DUF1111"/>
    <property type="match status" value="1"/>
</dbReference>
<dbReference type="EMBL" id="BSST01000001">
    <property type="protein sequence ID" value="GLX78855.1"/>
    <property type="molecule type" value="Genomic_DNA"/>
</dbReference>
<dbReference type="InterPro" id="IPR051395">
    <property type="entry name" value="Cytochrome_c_Peroxidase/MauG"/>
</dbReference>
<keyword evidence="5" id="KW-0732">Signal</keyword>
<evidence type="ECO:0000259" key="6">
    <source>
        <dbReference type="PROSITE" id="PS51007"/>
    </source>
</evidence>
<organism evidence="7 8">
    <name type="scientific">Thalassotalea insulae</name>
    <dbReference type="NCBI Taxonomy" id="2056778"/>
    <lineage>
        <taxon>Bacteria</taxon>
        <taxon>Pseudomonadati</taxon>
        <taxon>Pseudomonadota</taxon>
        <taxon>Gammaproteobacteria</taxon>
        <taxon>Alteromonadales</taxon>
        <taxon>Colwelliaceae</taxon>
        <taxon>Thalassotalea</taxon>
    </lineage>
</organism>
<evidence type="ECO:0000256" key="4">
    <source>
        <dbReference type="PROSITE-ProRule" id="PRU00433"/>
    </source>
</evidence>
<keyword evidence="1 4" id="KW-0349">Heme</keyword>
<evidence type="ECO:0000256" key="5">
    <source>
        <dbReference type="SAM" id="SignalP"/>
    </source>
</evidence>
<dbReference type="InterPro" id="IPR036909">
    <property type="entry name" value="Cyt_c-like_dom_sf"/>
</dbReference>
<protein>
    <submittedName>
        <fullName evidence="7">Thiol oxidoreductase</fullName>
    </submittedName>
</protein>
<evidence type="ECO:0000313" key="7">
    <source>
        <dbReference type="EMBL" id="GLX78855.1"/>
    </source>
</evidence>
<reference evidence="7 8" key="1">
    <citation type="submission" date="2023-03" db="EMBL/GenBank/DDBJ databases">
        <title>Draft genome sequence of Thalassotalea insulae KCTC 62186T.</title>
        <authorList>
            <person name="Sawabe T."/>
        </authorList>
    </citation>
    <scope>NUCLEOTIDE SEQUENCE [LARGE SCALE GENOMIC DNA]</scope>
    <source>
        <strain evidence="7 8">KCTC 62186</strain>
    </source>
</reference>
<dbReference type="Gene3D" id="1.10.760.10">
    <property type="entry name" value="Cytochrome c-like domain"/>
    <property type="match status" value="1"/>
</dbReference>
<dbReference type="RefSeq" id="WP_284244733.1">
    <property type="nucleotide sequence ID" value="NZ_BSST01000001.1"/>
</dbReference>
<feature type="signal peptide" evidence="5">
    <location>
        <begin position="1"/>
        <end position="22"/>
    </location>
</feature>
<dbReference type="PANTHER" id="PTHR30600:SF4">
    <property type="entry name" value="CYTOCHROME C DOMAIN-CONTAINING PROTEIN"/>
    <property type="match status" value="1"/>
</dbReference>
<dbReference type="Proteomes" id="UP001157186">
    <property type="component" value="Unassembled WGS sequence"/>
</dbReference>
<keyword evidence="2 4" id="KW-0479">Metal-binding</keyword>
<dbReference type="PROSITE" id="PS51257">
    <property type="entry name" value="PROKAR_LIPOPROTEIN"/>
    <property type="match status" value="1"/>
</dbReference>
<gene>
    <name evidence="7" type="ORF">tinsulaeT_21950</name>
</gene>
<dbReference type="InterPro" id="IPR010538">
    <property type="entry name" value="DHOR"/>
</dbReference>
<accession>A0ABQ6GSC4</accession>
<proteinExistence type="predicted"/>
<evidence type="ECO:0000313" key="8">
    <source>
        <dbReference type="Proteomes" id="UP001157186"/>
    </source>
</evidence>
<feature type="domain" description="Cytochrome c" evidence="6">
    <location>
        <begin position="340"/>
        <end position="472"/>
    </location>
</feature>
<dbReference type="SUPFAM" id="SSF46626">
    <property type="entry name" value="Cytochrome c"/>
    <property type="match status" value="1"/>
</dbReference>
<comment type="caution">
    <text evidence="7">The sequence shown here is derived from an EMBL/GenBank/DDBJ whole genome shotgun (WGS) entry which is preliminary data.</text>
</comment>
<dbReference type="PROSITE" id="PS51007">
    <property type="entry name" value="CYTC"/>
    <property type="match status" value="1"/>
</dbReference>
<dbReference type="Pfam" id="PF06537">
    <property type="entry name" value="DHOR"/>
    <property type="match status" value="1"/>
</dbReference>
<evidence type="ECO:0000256" key="1">
    <source>
        <dbReference type="ARBA" id="ARBA00022617"/>
    </source>
</evidence>
<keyword evidence="3 4" id="KW-0408">Iron</keyword>
<keyword evidence="8" id="KW-1185">Reference proteome</keyword>
<name>A0ABQ6GSC4_9GAMM</name>
<sequence length="472" mass="52395">MRVSGCLWLLAWLSLFTGGCSRTEVPEFSQAEWQPGGKMTHKRLSKRSYVFAGQAASKQQQLDFWTGFSLFRDPWVIAPSSTKDRDGLGPLFNARSCIACHSDGSRGKMSQSGESLPTSLVLRVGSTTIANYANNHAYGGQIQPRAIRFNQGEAQHKPQGEAWLQLDESVERSSFADGENYQLTRPHYQLTKMAFGPLPEQVTVSPRLSPNIYGVGLLDAISEQDLLQQEDIADSDKDGISAKYNRVLDVITGELLIGRFGLKAKQPSLKQQIAAAFRDDIGITNNLFTEESCTQQQVNCQRAAKIGGHSSVEIPDKLLNLVVSFNRLLGVPPARDLEQKEVQHGRALFYQSGCHLCHTPSYDIAEDYPDAAIAGQKIWPYTDLALHDMGTDLADGMLEFDAFGQEWRTPPLWGIGLQADIVGEQRLLHDGRARSVSEAILWHGGEAEQSRQYFIQLNQAERQALVRFVNSI</sequence>
<evidence type="ECO:0000256" key="3">
    <source>
        <dbReference type="ARBA" id="ARBA00023004"/>
    </source>
</evidence>
<dbReference type="PANTHER" id="PTHR30600">
    <property type="entry name" value="CYTOCHROME C PEROXIDASE-RELATED"/>
    <property type="match status" value="1"/>
</dbReference>
<dbReference type="InterPro" id="IPR009056">
    <property type="entry name" value="Cyt_c-like_dom"/>
</dbReference>
<feature type="chain" id="PRO_5045237978" evidence="5">
    <location>
        <begin position="23"/>
        <end position="472"/>
    </location>
</feature>
<evidence type="ECO:0000256" key="2">
    <source>
        <dbReference type="ARBA" id="ARBA00022723"/>
    </source>
</evidence>